<organism evidence="1">
    <name type="scientific">hydrothermal vent metagenome</name>
    <dbReference type="NCBI Taxonomy" id="652676"/>
    <lineage>
        <taxon>unclassified sequences</taxon>
        <taxon>metagenomes</taxon>
        <taxon>ecological metagenomes</taxon>
    </lineage>
</organism>
<name>A0A3B1B441_9ZZZZ</name>
<evidence type="ECO:0000313" key="1">
    <source>
        <dbReference type="EMBL" id="VAX01035.1"/>
    </source>
</evidence>
<protein>
    <submittedName>
        <fullName evidence="1">Uncharacterized protein</fullName>
    </submittedName>
</protein>
<dbReference type="AlphaFoldDB" id="A0A3B1B441"/>
<reference evidence="1" key="1">
    <citation type="submission" date="2018-06" db="EMBL/GenBank/DDBJ databases">
        <authorList>
            <person name="Zhirakovskaya E."/>
        </authorList>
    </citation>
    <scope>NUCLEOTIDE SEQUENCE</scope>
</reference>
<proteinExistence type="predicted"/>
<gene>
    <name evidence="1" type="ORF">MNBD_GAMMA19-296</name>
</gene>
<accession>A0A3B1B441</accession>
<sequence>MKTQRKGAEMQRAQRKNEGMADKEYRFAFSASPRLCVRFYGSVIRDLGTVCSAECKSMVLFVWVFLALNSH</sequence>
<dbReference type="EMBL" id="UOFV01000233">
    <property type="protein sequence ID" value="VAX01035.1"/>
    <property type="molecule type" value="Genomic_DNA"/>
</dbReference>